<dbReference type="Proteomes" id="UP001476798">
    <property type="component" value="Unassembled WGS sequence"/>
</dbReference>
<name>A0ABV0P2L4_9TELE</name>
<proteinExistence type="predicted"/>
<reference evidence="1 2" key="1">
    <citation type="submission" date="2021-06" db="EMBL/GenBank/DDBJ databases">
        <authorList>
            <person name="Palmer J.M."/>
        </authorList>
    </citation>
    <scope>NUCLEOTIDE SEQUENCE [LARGE SCALE GENOMIC DNA]</scope>
    <source>
        <strain evidence="1 2">GA_2019</strain>
        <tissue evidence="1">Muscle</tissue>
    </source>
</reference>
<protein>
    <recommendedName>
        <fullName evidence="3">Ribosomal protein L15</fullName>
    </recommendedName>
</protein>
<keyword evidence="2" id="KW-1185">Reference proteome</keyword>
<feature type="non-terminal residue" evidence="1">
    <location>
        <position position="1"/>
    </location>
</feature>
<gene>
    <name evidence="1" type="ORF">GOODEAATRI_003107</name>
</gene>
<evidence type="ECO:0000313" key="2">
    <source>
        <dbReference type="Proteomes" id="UP001476798"/>
    </source>
</evidence>
<accession>A0ABV0P2L4</accession>
<evidence type="ECO:0008006" key="3">
    <source>
        <dbReference type="Google" id="ProtNLM"/>
    </source>
</evidence>
<evidence type="ECO:0000313" key="1">
    <source>
        <dbReference type="EMBL" id="MEQ2177401.1"/>
    </source>
</evidence>
<dbReference type="EMBL" id="JAHRIO010060086">
    <property type="protein sequence ID" value="MEQ2177401.1"/>
    <property type="molecule type" value="Genomic_DNA"/>
</dbReference>
<comment type="caution">
    <text evidence="1">The sequence shown here is derived from an EMBL/GenBank/DDBJ whole genome shotgun (WGS) entry which is preliminary data.</text>
</comment>
<organism evidence="1 2">
    <name type="scientific">Goodea atripinnis</name>
    <dbReference type="NCBI Taxonomy" id="208336"/>
    <lineage>
        <taxon>Eukaryota</taxon>
        <taxon>Metazoa</taxon>
        <taxon>Chordata</taxon>
        <taxon>Craniata</taxon>
        <taxon>Vertebrata</taxon>
        <taxon>Euteleostomi</taxon>
        <taxon>Actinopterygii</taxon>
        <taxon>Neopterygii</taxon>
        <taxon>Teleostei</taxon>
        <taxon>Neoteleostei</taxon>
        <taxon>Acanthomorphata</taxon>
        <taxon>Ovalentaria</taxon>
        <taxon>Atherinomorphae</taxon>
        <taxon>Cyprinodontiformes</taxon>
        <taxon>Goodeidae</taxon>
        <taxon>Goodea</taxon>
    </lineage>
</organism>
<sequence length="117" mass="13043">RGTSHYGYRLMRGLNTNHHGLAKRKRGQSSRAGPAASCKPISVILRSYTCFTSACEGHSSQTGQVCTQWMFFLRKKANKGREPDYLVLIQSLDSHAPNKHNAPSDEPIVLKVLLHQP</sequence>